<dbReference type="PROSITE" id="PS51318">
    <property type="entry name" value="TAT"/>
    <property type="match status" value="1"/>
</dbReference>
<keyword evidence="4" id="KW-0732">Signal</keyword>
<keyword evidence="7" id="KW-1185">Reference proteome</keyword>
<organism evidence="6 7">
    <name type="scientific">Amycolatopsis rhabdoformis</name>
    <dbReference type="NCBI Taxonomy" id="1448059"/>
    <lineage>
        <taxon>Bacteria</taxon>
        <taxon>Bacillati</taxon>
        <taxon>Actinomycetota</taxon>
        <taxon>Actinomycetes</taxon>
        <taxon>Pseudonocardiales</taxon>
        <taxon>Pseudonocardiaceae</taxon>
        <taxon>Amycolatopsis</taxon>
    </lineage>
</organism>
<evidence type="ECO:0000256" key="1">
    <source>
        <dbReference type="ARBA" id="ARBA00004196"/>
    </source>
</evidence>
<dbReference type="PROSITE" id="PS50983">
    <property type="entry name" value="FE_B12_PBP"/>
    <property type="match status" value="1"/>
</dbReference>
<name>A0ABZ1HZF8_9PSEU</name>
<dbReference type="Gene3D" id="3.40.50.1980">
    <property type="entry name" value="Nitrogenase molybdenum iron protein domain"/>
    <property type="match status" value="2"/>
</dbReference>
<keyword evidence="3" id="KW-0813">Transport</keyword>
<proteinExistence type="inferred from homology"/>
<dbReference type="PANTHER" id="PTHR30532:SF25">
    <property type="entry name" value="IRON(III) DICITRATE-BINDING PERIPLASMIC PROTEIN"/>
    <property type="match status" value="1"/>
</dbReference>
<dbReference type="PANTHER" id="PTHR30532">
    <property type="entry name" value="IRON III DICITRATE-BINDING PERIPLASMIC PROTEIN"/>
    <property type="match status" value="1"/>
</dbReference>
<protein>
    <submittedName>
        <fullName evidence="6">ABC transporter substrate-binding protein</fullName>
    </submittedName>
</protein>
<dbReference type="RefSeq" id="WP_326565882.1">
    <property type="nucleotide sequence ID" value="NZ_CP142149.1"/>
</dbReference>
<evidence type="ECO:0000256" key="2">
    <source>
        <dbReference type="ARBA" id="ARBA00008814"/>
    </source>
</evidence>
<dbReference type="InterPro" id="IPR051313">
    <property type="entry name" value="Bact_iron-sidero_bind"/>
</dbReference>
<gene>
    <name evidence="6" type="ORF">VSH64_28915</name>
</gene>
<evidence type="ECO:0000256" key="3">
    <source>
        <dbReference type="ARBA" id="ARBA00022448"/>
    </source>
</evidence>
<dbReference type="InterPro" id="IPR002491">
    <property type="entry name" value="ABC_transptr_periplasmic_BD"/>
</dbReference>
<accession>A0ABZ1HZF8</accession>
<sequence length="334" mass="35628">MTMMLLERPRTAATTLEDALTRRGFLAGGVGVGALLALPACSAPAATPTAARTRQVSTVNGPVEVPEQALRVVTLDSFTMGAAFDLGRTPVGVYSAGEQYVEPQFVEKWRPITKISKGTVGGSIDLEKVATLKPDLILGIDGSKPPYEQLKQIAPTVILPFNASKVPWRDMSNASADALGLGNALSSLQQRYADRTAAIKRDHADVLARTHWNIIQGGFDQGQFWVYGPKSPIGGILADAGVQFATASKKAVQQQTVSYELIEDLRDADAIFYYSTNADKPANLGSELFSQTAFTKLAATTAGHLYGSVYFLPNCYSDALGALDALEKALTALK</sequence>
<reference evidence="6 7" key="1">
    <citation type="journal article" date="2015" name="Int. J. Syst. Evol. Microbiol.">
        <title>Amycolatopsis rhabdoformis sp. nov., an actinomycete isolated from a tropical forest soil.</title>
        <authorList>
            <person name="Souza W.R."/>
            <person name="Silva R.E."/>
            <person name="Goodfellow M."/>
            <person name="Busarakam K."/>
            <person name="Figueiro F.S."/>
            <person name="Ferreira D."/>
            <person name="Rodrigues-Filho E."/>
            <person name="Moraes L.A.B."/>
            <person name="Zucchi T.D."/>
        </authorList>
    </citation>
    <scope>NUCLEOTIDE SEQUENCE [LARGE SCALE GENOMIC DNA]</scope>
    <source>
        <strain evidence="6 7">NCIMB 14900</strain>
    </source>
</reference>
<evidence type="ECO:0000256" key="4">
    <source>
        <dbReference type="ARBA" id="ARBA00022729"/>
    </source>
</evidence>
<dbReference type="InterPro" id="IPR006311">
    <property type="entry name" value="TAT_signal"/>
</dbReference>
<comment type="similarity">
    <text evidence="2">Belongs to the bacterial solute-binding protein 8 family.</text>
</comment>
<evidence type="ECO:0000259" key="5">
    <source>
        <dbReference type="PROSITE" id="PS50983"/>
    </source>
</evidence>
<dbReference type="Pfam" id="PF01497">
    <property type="entry name" value="Peripla_BP_2"/>
    <property type="match status" value="1"/>
</dbReference>
<dbReference type="SUPFAM" id="SSF53807">
    <property type="entry name" value="Helical backbone' metal receptor"/>
    <property type="match status" value="1"/>
</dbReference>
<feature type="domain" description="Fe/B12 periplasmic-binding" evidence="5">
    <location>
        <begin position="71"/>
        <end position="334"/>
    </location>
</feature>
<comment type="subcellular location">
    <subcellularLocation>
        <location evidence="1">Cell envelope</location>
    </subcellularLocation>
</comment>
<dbReference type="EMBL" id="CP142149">
    <property type="protein sequence ID" value="WSE26891.1"/>
    <property type="molecule type" value="Genomic_DNA"/>
</dbReference>
<dbReference type="Proteomes" id="UP001330812">
    <property type="component" value="Chromosome"/>
</dbReference>
<evidence type="ECO:0000313" key="6">
    <source>
        <dbReference type="EMBL" id="WSE26891.1"/>
    </source>
</evidence>
<evidence type="ECO:0000313" key="7">
    <source>
        <dbReference type="Proteomes" id="UP001330812"/>
    </source>
</evidence>